<evidence type="ECO:0000256" key="6">
    <source>
        <dbReference type="ARBA" id="ARBA00022932"/>
    </source>
</evidence>
<dbReference type="SMART" id="SM00474">
    <property type="entry name" value="35EXOc"/>
    <property type="match status" value="1"/>
</dbReference>
<reference evidence="11" key="1">
    <citation type="journal article" date="2017" name="ISME J.">
        <title>Novel chaperonins are prevalent in the virioplankton and demonstrate links to viral biology and ecology.</title>
        <authorList>
            <person name="Marine R.L."/>
            <person name="Nasko D.J."/>
            <person name="Wray J."/>
            <person name="Polson S.W."/>
            <person name="Wommack K.E."/>
        </authorList>
    </citation>
    <scope>NUCLEOTIDE SEQUENCE</scope>
</reference>
<evidence type="ECO:0000313" key="11">
    <source>
        <dbReference type="EMBL" id="AQM32708.1"/>
    </source>
</evidence>
<evidence type="ECO:0000256" key="4">
    <source>
        <dbReference type="ARBA" id="ARBA00022695"/>
    </source>
</evidence>
<evidence type="ECO:0000256" key="7">
    <source>
        <dbReference type="ARBA" id="ARBA00023125"/>
    </source>
</evidence>
<dbReference type="EMBL" id="KU595542">
    <property type="protein sequence ID" value="AQM32708.1"/>
    <property type="molecule type" value="Genomic_DNA"/>
</dbReference>
<dbReference type="GO" id="GO:0006302">
    <property type="term" value="P:double-strand break repair"/>
    <property type="evidence" value="ECO:0007669"/>
    <property type="project" value="TreeGrafter"/>
</dbReference>
<dbReference type="InterPro" id="IPR001098">
    <property type="entry name" value="DNA-dir_DNA_pol_A_palm_dom"/>
</dbReference>
<dbReference type="InterPro" id="IPR036397">
    <property type="entry name" value="RNaseH_sf"/>
</dbReference>
<protein>
    <recommendedName>
        <fullName evidence="2">DNA-directed DNA polymerase</fullName>
        <ecNumber evidence="2">2.7.7.7</ecNumber>
    </recommendedName>
</protein>
<dbReference type="InterPro" id="IPR012337">
    <property type="entry name" value="RNaseH-like_sf"/>
</dbReference>
<dbReference type="InterPro" id="IPR019760">
    <property type="entry name" value="DNA-dir_DNA_pol_A_CS"/>
</dbReference>
<comment type="catalytic activity">
    <reaction evidence="8">
        <text>DNA(n) + a 2'-deoxyribonucleoside 5'-triphosphate = DNA(n+1) + diphosphate</text>
        <dbReference type="Rhea" id="RHEA:22508"/>
        <dbReference type="Rhea" id="RHEA-COMP:17339"/>
        <dbReference type="Rhea" id="RHEA-COMP:17340"/>
        <dbReference type="ChEBI" id="CHEBI:33019"/>
        <dbReference type="ChEBI" id="CHEBI:61560"/>
        <dbReference type="ChEBI" id="CHEBI:173112"/>
        <dbReference type="EC" id="2.7.7.7"/>
    </reaction>
</comment>
<evidence type="ECO:0000256" key="3">
    <source>
        <dbReference type="ARBA" id="ARBA00022679"/>
    </source>
</evidence>
<dbReference type="Gene3D" id="1.10.150.20">
    <property type="entry name" value="5' to 3' exonuclease, C-terminal subdomain"/>
    <property type="match status" value="1"/>
</dbReference>
<evidence type="ECO:0000256" key="5">
    <source>
        <dbReference type="ARBA" id="ARBA00022705"/>
    </source>
</evidence>
<dbReference type="GO" id="GO:0006261">
    <property type="term" value="P:DNA-templated DNA replication"/>
    <property type="evidence" value="ECO:0007669"/>
    <property type="project" value="InterPro"/>
</dbReference>
<dbReference type="EC" id="2.7.7.7" evidence="2"/>
<dbReference type="PANTHER" id="PTHR10133:SF27">
    <property type="entry name" value="DNA POLYMERASE NU"/>
    <property type="match status" value="1"/>
</dbReference>
<name>A0A240F7D4_9VIRU</name>
<dbReference type="GO" id="GO:0003677">
    <property type="term" value="F:DNA binding"/>
    <property type="evidence" value="ECO:0007669"/>
    <property type="project" value="UniProtKB-KW"/>
</dbReference>
<dbReference type="InterPro" id="IPR002562">
    <property type="entry name" value="3'-5'_exonuclease_dom"/>
</dbReference>
<dbReference type="InterPro" id="IPR002298">
    <property type="entry name" value="DNA_polymerase_A"/>
</dbReference>
<gene>
    <name evidence="11" type="primary">POLA</name>
</gene>
<dbReference type="Pfam" id="PF01612">
    <property type="entry name" value="DNA_pol_A_exo1"/>
    <property type="match status" value="1"/>
</dbReference>
<dbReference type="PRINTS" id="PR00868">
    <property type="entry name" value="DNAPOLI"/>
</dbReference>
<dbReference type="GO" id="GO:0008408">
    <property type="term" value="F:3'-5' exonuclease activity"/>
    <property type="evidence" value="ECO:0007669"/>
    <property type="project" value="InterPro"/>
</dbReference>
<dbReference type="Gene3D" id="1.20.1060.10">
    <property type="entry name" value="Taq DNA Polymerase, Chain T, domain 4"/>
    <property type="match status" value="1"/>
</dbReference>
<evidence type="ECO:0000256" key="2">
    <source>
        <dbReference type="ARBA" id="ARBA00012417"/>
    </source>
</evidence>
<keyword evidence="7" id="KW-0238">DNA-binding</keyword>
<proteinExistence type="inferred from homology"/>
<sequence length="622" mass="71071">MTHQLNFVFQESDWVCPSEYPDLSHADAIAIDLETKDPNLKTLGPGWPRFDGAIVGFAVATAGQQYYFPIQHDAGGNMDLAITTAYMQDLLKLPCPKIFHNAQYDVGWLKINGFEIKGPIIDTMIAAAVVNENRYSYSLNALSFDLLGEIKSENFLNEKAKEWGLDPKQDMWRLPAGYVGHYAEQDAALTYKLWQHLKPIIIKENLQDVWEMEMELLPILIEMRMTGLRVDLDKIKILKKEFVTDENKILREIHDLTGMKVDMWANRSVAKLFDHLGLDYPKTEKTKEPSFTSNWLENCEHKIAKLIRDAREVNKFHSTFLDAIDRYSFKGRIHSEIHQLRSDGGGTVSGRLSYSNMNLQQIPARNKEYGNKIRSLFLPEEGRQWGSFDYSQQEPRLVAHYAASIEQGFTGADEFIQAYKNEEADFHQLVADMAGIPRSAAKTINLGIFYGMGKNKLSRELGISKEDAEQLLQRYDARVPFVKKLANEVMSSASKFGFIRTIKGRKCRFDMWEPTTFGMYQSMKYEEAKAHYGNNIKRAGTYKALNRLIQGSAADQSKQAMIDCYKAGHRPLLQIHDELCFSINEEKDTEVIKEKMTTCIDNLKVPFTVDVALGRSWGEAKE</sequence>
<keyword evidence="4" id="KW-0548">Nucleotidyltransferase</keyword>
<keyword evidence="3" id="KW-0808">Transferase</keyword>
<dbReference type="Gene3D" id="3.30.70.370">
    <property type="match status" value="1"/>
</dbReference>
<dbReference type="SUPFAM" id="SSF56672">
    <property type="entry name" value="DNA/RNA polymerases"/>
    <property type="match status" value="1"/>
</dbReference>
<dbReference type="InterPro" id="IPR043502">
    <property type="entry name" value="DNA/RNA_pol_sf"/>
</dbReference>
<keyword evidence="5" id="KW-0235">DNA replication</keyword>
<comment type="similarity">
    <text evidence="1">Belongs to the DNA polymerase type-A family.</text>
</comment>
<evidence type="ECO:0000259" key="10">
    <source>
        <dbReference type="SMART" id="SM00482"/>
    </source>
</evidence>
<dbReference type="Pfam" id="PF00476">
    <property type="entry name" value="DNA_pol_A"/>
    <property type="match status" value="1"/>
</dbReference>
<evidence type="ECO:0000256" key="1">
    <source>
        <dbReference type="ARBA" id="ARBA00007705"/>
    </source>
</evidence>
<organism evidence="11">
    <name type="scientific">uncultured virus</name>
    <dbReference type="NCBI Taxonomy" id="340016"/>
    <lineage>
        <taxon>Viruses</taxon>
        <taxon>environmental samples</taxon>
    </lineage>
</organism>
<feature type="domain" description="DNA-directed DNA polymerase family A palm" evidence="10">
    <location>
        <begin position="370"/>
        <end position="587"/>
    </location>
</feature>
<dbReference type="PROSITE" id="PS00447">
    <property type="entry name" value="DNA_POLYMERASE_A"/>
    <property type="match status" value="1"/>
</dbReference>
<dbReference type="SMART" id="SM00482">
    <property type="entry name" value="POLAc"/>
    <property type="match status" value="1"/>
</dbReference>
<dbReference type="GO" id="GO:0003887">
    <property type="term" value="F:DNA-directed DNA polymerase activity"/>
    <property type="evidence" value="ECO:0007669"/>
    <property type="project" value="UniProtKB-KW"/>
</dbReference>
<dbReference type="SUPFAM" id="SSF53098">
    <property type="entry name" value="Ribonuclease H-like"/>
    <property type="match status" value="1"/>
</dbReference>
<feature type="domain" description="3'-5' exonuclease" evidence="9">
    <location>
        <begin position="17"/>
        <end position="202"/>
    </location>
</feature>
<evidence type="ECO:0000259" key="9">
    <source>
        <dbReference type="SMART" id="SM00474"/>
    </source>
</evidence>
<accession>A0A240F7D4</accession>
<keyword evidence="6" id="KW-0239">DNA-directed DNA polymerase</keyword>
<dbReference type="Gene3D" id="3.30.420.10">
    <property type="entry name" value="Ribonuclease H-like superfamily/Ribonuclease H"/>
    <property type="match status" value="1"/>
</dbReference>
<evidence type="ECO:0000256" key="8">
    <source>
        <dbReference type="ARBA" id="ARBA00049244"/>
    </source>
</evidence>
<dbReference type="PANTHER" id="PTHR10133">
    <property type="entry name" value="DNA POLYMERASE I"/>
    <property type="match status" value="1"/>
</dbReference>